<organism evidence="2">
    <name type="scientific">marine sediment metagenome</name>
    <dbReference type="NCBI Taxonomy" id="412755"/>
    <lineage>
        <taxon>unclassified sequences</taxon>
        <taxon>metagenomes</taxon>
        <taxon>ecological metagenomes</taxon>
    </lineage>
</organism>
<protein>
    <submittedName>
        <fullName evidence="2">Uncharacterized protein</fullName>
    </submittedName>
</protein>
<comment type="caution">
    <text evidence="2">The sequence shown here is derived from an EMBL/GenBank/DDBJ whole genome shotgun (WGS) entry which is preliminary data.</text>
</comment>
<name>X1SNV4_9ZZZZ</name>
<dbReference type="EMBL" id="BARW01003639">
    <property type="protein sequence ID" value="GAI69469.1"/>
    <property type="molecule type" value="Genomic_DNA"/>
</dbReference>
<proteinExistence type="predicted"/>
<reference evidence="2" key="1">
    <citation type="journal article" date="2014" name="Front. Microbiol.">
        <title>High frequency of phylogenetically diverse reductive dehalogenase-homologous genes in deep subseafloor sedimentary metagenomes.</title>
        <authorList>
            <person name="Kawai M."/>
            <person name="Futagami T."/>
            <person name="Toyoda A."/>
            <person name="Takaki Y."/>
            <person name="Nishi S."/>
            <person name="Hori S."/>
            <person name="Arai W."/>
            <person name="Tsubouchi T."/>
            <person name="Morono Y."/>
            <person name="Uchiyama I."/>
            <person name="Ito T."/>
            <person name="Fujiyama A."/>
            <person name="Inagaki F."/>
            <person name="Takami H."/>
        </authorList>
    </citation>
    <scope>NUCLEOTIDE SEQUENCE</scope>
    <source>
        <strain evidence="2">Expedition CK06-06</strain>
    </source>
</reference>
<feature type="region of interest" description="Disordered" evidence="1">
    <location>
        <begin position="36"/>
        <end position="74"/>
    </location>
</feature>
<gene>
    <name evidence="2" type="ORF">S12H4_09115</name>
</gene>
<sequence>MLTSVDLSDGTPTDRHDFTLKLILSRQPTTHLYPFTGVGSRSSQSPRVVSGGDCQSRGPDTVTHGKPFNQNLPA</sequence>
<evidence type="ECO:0000313" key="2">
    <source>
        <dbReference type="EMBL" id="GAI69469.1"/>
    </source>
</evidence>
<evidence type="ECO:0000256" key="1">
    <source>
        <dbReference type="SAM" id="MobiDB-lite"/>
    </source>
</evidence>
<accession>X1SNV4</accession>
<dbReference type="AlphaFoldDB" id="X1SNV4"/>